<feature type="region of interest" description="Disordered" evidence="11">
    <location>
        <begin position="1"/>
        <end position="25"/>
    </location>
</feature>
<evidence type="ECO:0000256" key="10">
    <source>
        <dbReference type="ARBA" id="ARBA00023315"/>
    </source>
</evidence>
<comment type="pathway">
    <text evidence="2">Lipid metabolism.</text>
</comment>
<evidence type="ECO:0000313" key="15">
    <source>
        <dbReference type="Proteomes" id="UP001530293"/>
    </source>
</evidence>
<dbReference type="Pfam" id="PF00169">
    <property type="entry name" value="PH"/>
    <property type="match status" value="1"/>
</dbReference>
<evidence type="ECO:0000259" key="13">
    <source>
        <dbReference type="PROSITE" id="PS50003"/>
    </source>
</evidence>
<dbReference type="InterPro" id="IPR011993">
    <property type="entry name" value="PH-like_dom_sf"/>
</dbReference>
<feature type="transmembrane region" description="Helical" evidence="12">
    <location>
        <begin position="744"/>
        <end position="763"/>
    </location>
</feature>
<keyword evidence="7" id="KW-0256">Endoplasmic reticulum</keyword>
<keyword evidence="6 12" id="KW-0812">Transmembrane</keyword>
<keyword evidence="5" id="KW-0808">Transferase</keyword>
<dbReference type="InterPro" id="IPR001849">
    <property type="entry name" value="PH_domain"/>
</dbReference>
<feature type="region of interest" description="Disordered" evidence="11">
    <location>
        <begin position="312"/>
        <end position="384"/>
    </location>
</feature>
<proteinExistence type="inferred from homology"/>
<comment type="caution">
    <text evidence="14">The sequence shown here is derived from an EMBL/GenBank/DDBJ whole genome shotgun (WGS) entry which is preliminary data.</text>
</comment>
<feature type="transmembrane region" description="Helical" evidence="12">
    <location>
        <begin position="442"/>
        <end position="461"/>
    </location>
</feature>
<protein>
    <recommendedName>
        <fullName evidence="4">diacylglycerol O-acyltransferase</fullName>
        <ecNumber evidence="4">2.3.1.20</ecNumber>
    </recommendedName>
</protein>
<evidence type="ECO:0000256" key="1">
    <source>
        <dbReference type="ARBA" id="ARBA00004477"/>
    </source>
</evidence>
<feature type="compositionally biased region" description="Polar residues" evidence="11">
    <location>
        <begin position="206"/>
        <end position="218"/>
    </location>
</feature>
<feature type="transmembrane region" description="Helical" evidence="12">
    <location>
        <begin position="396"/>
        <end position="413"/>
    </location>
</feature>
<evidence type="ECO:0000256" key="2">
    <source>
        <dbReference type="ARBA" id="ARBA00005189"/>
    </source>
</evidence>
<evidence type="ECO:0000256" key="4">
    <source>
        <dbReference type="ARBA" id="ARBA00013244"/>
    </source>
</evidence>
<dbReference type="PANTHER" id="PTHR10408">
    <property type="entry name" value="STEROL O-ACYLTRANSFERASE"/>
    <property type="match status" value="1"/>
</dbReference>
<evidence type="ECO:0000256" key="6">
    <source>
        <dbReference type="ARBA" id="ARBA00022692"/>
    </source>
</evidence>
<name>A0ABD3M1H5_9STRA</name>
<feature type="domain" description="PH" evidence="13">
    <location>
        <begin position="80"/>
        <end position="273"/>
    </location>
</feature>
<keyword evidence="8 12" id="KW-1133">Transmembrane helix</keyword>
<dbReference type="SMART" id="SM00233">
    <property type="entry name" value="PH"/>
    <property type="match status" value="1"/>
</dbReference>
<keyword evidence="15" id="KW-1185">Reference proteome</keyword>
<dbReference type="PROSITE" id="PS50003">
    <property type="entry name" value="PH_DOMAIN"/>
    <property type="match status" value="1"/>
</dbReference>
<evidence type="ECO:0000256" key="12">
    <source>
        <dbReference type="SAM" id="Phobius"/>
    </source>
</evidence>
<feature type="compositionally biased region" description="Basic and acidic residues" evidence="11">
    <location>
        <begin position="344"/>
        <end position="358"/>
    </location>
</feature>
<sequence>MSNGINNNSEESMSMSSEELLRREVQQLKQQLAELSSSSSLNGNNDIAKSVATNTNSISSTVPLQSQQQQQQQQQLQNLPPEKSGYLYKWADRSIGWGGSKWGLRFVRLEHGHLSYFKSHEDKSPRYILTLKNCAVRDEGSKVNKRHVGFGGQQQQQSGGGGSNAKKKNSPTATMATAMTVTGASSSLSEGTSEPYEEVEDENDNDTSSNANIPSTPGSHFHVFSIYHRPSATTTTNNEDKNEENSIIPLLRFSTQSYAEKMQWIDLISQSCAYCDSEEFAILSSQLQQQQQQQASAAAKNAQHHQRGTLPPLIFESAPSYPPRTPNHIRNSSVGSGGRASLLKGKDFRSKSSAKDAARTNNISYPPSKPMHRQASASYLASGGGSDDTPKNYHGFFNLLLIILLVSNFRLLMDTVSRHGFILHKLPSNPLEGFSEAPLADFPFLSGLLIVQAFVVGAYLIEKMLSRGWIGNYFGTMLHFVNTNASLGVVLAIIWYFIDHPVVGAILILQATITWLKLISYVHANYDYRNMSKDKHQAMLALVKDLDPVDSNITYPQNVTLRDIYYFWFAPTLTYQIAFPRTPFVRWTKVVVLSVHLVISAMLVIFLAAQVVAPNLDCLVRDLEANRGEVRTHVIGDYLLKLSISSTYIWLLVFYGFFHCFLNLTAELLRFGDRVFYRDWWNASEVSSYWRLWNMPVHYWLVRHIYFPSVRLGFSKNGATFLVFLFSAILHEVLISVPCHMMRIYSFLAMMGQIPLIFLTKILDRRFPGSSIGNIIFWISFCFVGQPMATLLYTIDYWEMHHNQDHVVSPAPKISMLDVGKIFGTSDER</sequence>
<feature type="region of interest" description="Disordered" evidence="11">
    <location>
        <begin position="58"/>
        <end position="80"/>
    </location>
</feature>
<dbReference type="InterPro" id="IPR014371">
    <property type="entry name" value="Oat_ACAT_DAG_ARE"/>
</dbReference>
<dbReference type="PANTHER" id="PTHR10408:SF7">
    <property type="entry name" value="DIACYLGLYCEROL O-ACYLTRANSFERASE 1"/>
    <property type="match status" value="1"/>
</dbReference>
<dbReference type="Pfam" id="PF03062">
    <property type="entry name" value="MBOAT"/>
    <property type="match status" value="1"/>
</dbReference>
<dbReference type="EMBL" id="JALLBG020000263">
    <property type="protein sequence ID" value="KAL3757527.1"/>
    <property type="molecule type" value="Genomic_DNA"/>
</dbReference>
<feature type="transmembrane region" description="Helical" evidence="12">
    <location>
        <begin position="473"/>
        <end position="498"/>
    </location>
</feature>
<feature type="region of interest" description="Disordered" evidence="11">
    <location>
        <begin position="150"/>
        <end position="221"/>
    </location>
</feature>
<feature type="transmembrane region" description="Helical" evidence="12">
    <location>
        <begin position="719"/>
        <end position="738"/>
    </location>
</feature>
<keyword evidence="10" id="KW-0012">Acyltransferase</keyword>
<dbReference type="AlphaFoldDB" id="A0ABD3M1H5"/>
<dbReference type="EC" id="2.3.1.20" evidence="4"/>
<dbReference type="Gene3D" id="2.30.29.30">
    <property type="entry name" value="Pleckstrin-homology domain (PH domain)/Phosphotyrosine-binding domain (PTB)"/>
    <property type="match status" value="1"/>
</dbReference>
<feature type="transmembrane region" description="Helical" evidence="12">
    <location>
        <begin position="504"/>
        <end position="524"/>
    </location>
</feature>
<dbReference type="GO" id="GO:0005789">
    <property type="term" value="C:endoplasmic reticulum membrane"/>
    <property type="evidence" value="ECO:0007669"/>
    <property type="project" value="UniProtKB-SubCell"/>
</dbReference>
<dbReference type="SUPFAM" id="SSF50729">
    <property type="entry name" value="PH domain-like"/>
    <property type="match status" value="1"/>
</dbReference>
<dbReference type="InterPro" id="IPR004299">
    <property type="entry name" value="MBOAT_fam"/>
</dbReference>
<gene>
    <name evidence="14" type="ORF">ACHAWU_010159</name>
</gene>
<feature type="transmembrane region" description="Helical" evidence="12">
    <location>
        <begin position="648"/>
        <end position="669"/>
    </location>
</feature>
<feature type="transmembrane region" description="Helical" evidence="12">
    <location>
        <begin position="590"/>
        <end position="613"/>
    </location>
</feature>
<dbReference type="CDD" id="cd00821">
    <property type="entry name" value="PH"/>
    <property type="match status" value="1"/>
</dbReference>
<feature type="compositionally biased region" description="Low complexity" evidence="11">
    <location>
        <begin position="64"/>
        <end position="77"/>
    </location>
</feature>
<keyword evidence="9 12" id="KW-0472">Membrane</keyword>
<reference evidence="14 15" key="1">
    <citation type="submission" date="2024-10" db="EMBL/GenBank/DDBJ databases">
        <title>Updated reference genomes for cyclostephanoid diatoms.</title>
        <authorList>
            <person name="Roberts W.R."/>
            <person name="Alverson A.J."/>
        </authorList>
    </citation>
    <scope>NUCLEOTIDE SEQUENCE [LARGE SCALE GENOMIC DNA]</scope>
    <source>
        <strain evidence="14 15">AJA232-27</strain>
    </source>
</reference>
<feature type="compositionally biased region" description="Low complexity" evidence="11">
    <location>
        <begin position="9"/>
        <end position="18"/>
    </location>
</feature>
<feature type="transmembrane region" description="Helical" evidence="12">
    <location>
        <begin position="775"/>
        <end position="795"/>
    </location>
</feature>
<evidence type="ECO:0000256" key="8">
    <source>
        <dbReference type="ARBA" id="ARBA00022989"/>
    </source>
</evidence>
<dbReference type="Proteomes" id="UP001530293">
    <property type="component" value="Unassembled WGS sequence"/>
</dbReference>
<evidence type="ECO:0000256" key="5">
    <source>
        <dbReference type="ARBA" id="ARBA00022679"/>
    </source>
</evidence>
<evidence type="ECO:0000256" key="7">
    <source>
        <dbReference type="ARBA" id="ARBA00022824"/>
    </source>
</evidence>
<dbReference type="GO" id="GO:0004144">
    <property type="term" value="F:diacylglycerol O-acyltransferase activity"/>
    <property type="evidence" value="ECO:0007669"/>
    <property type="project" value="UniProtKB-EC"/>
</dbReference>
<feature type="compositionally biased region" description="Acidic residues" evidence="11">
    <location>
        <begin position="195"/>
        <end position="205"/>
    </location>
</feature>
<evidence type="ECO:0000256" key="3">
    <source>
        <dbReference type="ARBA" id="ARBA00009010"/>
    </source>
</evidence>
<evidence type="ECO:0000313" key="14">
    <source>
        <dbReference type="EMBL" id="KAL3757527.1"/>
    </source>
</evidence>
<comment type="subcellular location">
    <subcellularLocation>
        <location evidence="1">Endoplasmic reticulum membrane</location>
        <topology evidence="1">Multi-pass membrane protein</topology>
    </subcellularLocation>
</comment>
<organism evidence="14 15">
    <name type="scientific">Discostella pseudostelligera</name>
    <dbReference type="NCBI Taxonomy" id="259834"/>
    <lineage>
        <taxon>Eukaryota</taxon>
        <taxon>Sar</taxon>
        <taxon>Stramenopiles</taxon>
        <taxon>Ochrophyta</taxon>
        <taxon>Bacillariophyta</taxon>
        <taxon>Coscinodiscophyceae</taxon>
        <taxon>Thalassiosirophycidae</taxon>
        <taxon>Stephanodiscales</taxon>
        <taxon>Stephanodiscaceae</taxon>
        <taxon>Discostella</taxon>
    </lineage>
</organism>
<comment type="similarity">
    <text evidence="3">Belongs to the membrane-bound acyltransferase family. Sterol o-acyltransferase subfamily.</text>
</comment>
<evidence type="ECO:0000256" key="9">
    <source>
        <dbReference type="ARBA" id="ARBA00023136"/>
    </source>
</evidence>
<feature type="compositionally biased region" description="Low complexity" evidence="11">
    <location>
        <begin position="170"/>
        <end position="187"/>
    </location>
</feature>
<accession>A0ABD3M1H5</accession>
<evidence type="ECO:0000256" key="11">
    <source>
        <dbReference type="SAM" id="MobiDB-lite"/>
    </source>
</evidence>